<keyword evidence="1" id="KW-0813">Transport</keyword>
<organism evidence="10 11">
    <name type="scientific">Gleimia hominis</name>
    <dbReference type="NCBI Taxonomy" id="595468"/>
    <lineage>
        <taxon>Bacteria</taxon>
        <taxon>Bacillati</taxon>
        <taxon>Actinomycetota</taxon>
        <taxon>Actinomycetes</taxon>
        <taxon>Actinomycetales</taxon>
        <taxon>Actinomycetaceae</taxon>
        <taxon>Gleimia</taxon>
    </lineage>
</organism>
<evidence type="ECO:0000256" key="2">
    <source>
        <dbReference type="ARBA" id="ARBA00022485"/>
    </source>
</evidence>
<sequence>MLVELLAQKHSGKKTGRAHSSEQPQAWTPGVPIPDDPLRWGEYFASSAKRQMQNTQLRRNIGHATNTIRNKRGQRVDEMPDWEQLRLAASAIKQRTQAMLPELLEQFEANVKKNGGIVHWARDGEEACRIVSGILQDKGVDDVVKVKSMATQEINLNEHLEKLGISAWETDLAEMIVQLGEDMPSHVVVPAIHRNRAEVREIFKAKMRNIPSDISAQPRELTMAARAHLRQKFLDAKVSISGANMGIAQTGTLSVFESEGNGRMCLTLPETLITVMGIEKLVPSYRDYEVFTQLLPRSATGERMNPYTSMWTGVHEGDGPKEFHLILMDNGRSRVLADEVGHEALSCIRCGACLNICPVYEEVGGHAYNSVYPGPIGISLTPQMVDGFDHSDPDSTLPFACSLCNACADACPVHIDLPGIIVENRRKYQDAGRKGIPSGWDLAMRAASQVMRSGKRMETAGNAASLGNILGGRAGKIGPLPLPVVSTWTRSHDIPVPPKQTFRSWWKEQN</sequence>
<dbReference type="InterPro" id="IPR017896">
    <property type="entry name" value="4Fe4S_Fe-S-bd"/>
</dbReference>
<dbReference type="InterPro" id="IPR024185">
    <property type="entry name" value="FTHF_cligase-like_sf"/>
</dbReference>
<dbReference type="InterPro" id="IPR037171">
    <property type="entry name" value="NagB/RpiA_transferase-like"/>
</dbReference>
<dbReference type="InterPro" id="IPR003741">
    <property type="entry name" value="LUD_dom"/>
</dbReference>
<dbReference type="Proteomes" id="UP001247542">
    <property type="component" value="Unassembled WGS sequence"/>
</dbReference>
<evidence type="ECO:0000259" key="9">
    <source>
        <dbReference type="PROSITE" id="PS51379"/>
    </source>
</evidence>
<dbReference type="PANTHER" id="PTHR47153:SF2">
    <property type="entry name" value="LACTATE UTILIZATION PROTEIN B"/>
    <property type="match status" value="1"/>
</dbReference>
<evidence type="ECO:0000256" key="6">
    <source>
        <dbReference type="ARBA" id="ARBA00023004"/>
    </source>
</evidence>
<dbReference type="InterPro" id="IPR009051">
    <property type="entry name" value="Helical_ferredxn"/>
</dbReference>
<feature type="region of interest" description="Disordered" evidence="8">
    <location>
        <begin position="6"/>
        <end position="32"/>
    </location>
</feature>
<evidence type="ECO:0000256" key="8">
    <source>
        <dbReference type="SAM" id="MobiDB-lite"/>
    </source>
</evidence>
<keyword evidence="7" id="KW-0411">Iron-sulfur</keyword>
<keyword evidence="2" id="KW-0004">4Fe-4S</keyword>
<protein>
    <submittedName>
        <fullName evidence="10">LutB/LldF family L-lactate oxidation iron-sulfur protein</fullName>
    </submittedName>
</protein>
<keyword evidence="4" id="KW-0677">Repeat</keyword>
<dbReference type="Pfam" id="PF02589">
    <property type="entry name" value="LUD_dom"/>
    <property type="match status" value="1"/>
</dbReference>
<evidence type="ECO:0000313" key="11">
    <source>
        <dbReference type="Proteomes" id="UP001247542"/>
    </source>
</evidence>
<evidence type="ECO:0000256" key="7">
    <source>
        <dbReference type="ARBA" id="ARBA00023014"/>
    </source>
</evidence>
<dbReference type="Pfam" id="PF13183">
    <property type="entry name" value="Fer4_8"/>
    <property type="match status" value="1"/>
</dbReference>
<evidence type="ECO:0000256" key="5">
    <source>
        <dbReference type="ARBA" id="ARBA00022982"/>
    </source>
</evidence>
<dbReference type="RefSeq" id="WP_313271820.1">
    <property type="nucleotide sequence ID" value="NZ_JASXSX010000001.1"/>
</dbReference>
<reference evidence="10 11" key="1">
    <citation type="submission" date="2023-06" db="EMBL/GenBank/DDBJ databases">
        <title>Draft genome sequence of Gleimia hominis type strain CCUG 57540T.</title>
        <authorList>
            <person name="Salva-Serra F."/>
            <person name="Cardew S."/>
            <person name="Jensie Markopoulos S."/>
            <person name="Ohlen M."/>
            <person name="Inganas E."/>
            <person name="Svensson-Stadler L."/>
            <person name="Moore E.R.B."/>
        </authorList>
    </citation>
    <scope>NUCLEOTIDE SEQUENCE [LARGE SCALE GENOMIC DNA]</scope>
    <source>
        <strain evidence="10 11">CCUG 57540</strain>
    </source>
</reference>
<evidence type="ECO:0000256" key="3">
    <source>
        <dbReference type="ARBA" id="ARBA00022723"/>
    </source>
</evidence>
<dbReference type="SUPFAM" id="SSF100950">
    <property type="entry name" value="NagB/RpiA/CoA transferase-like"/>
    <property type="match status" value="1"/>
</dbReference>
<dbReference type="PANTHER" id="PTHR47153">
    <property type="entry name" value="LACTATE UTILIZATION PROTEIN B"/>
    <property type="match status" value="1"/>
</dbReference>
<keyword evidence="6" id="KW-0408">Iron</keyword>
<keyword evidence="11" id="KW-1185">Reference proteome</keyword>
<dbReference type="PROSITE" id="PS00198">
    <property type="entry name" value="4FE4S_FER_1"/>
    <property type="match status" value="1"/>
</dbReference>
<keyword evidence="5" id="KW-0249">Electron transport</keyword>
<dbReference type="InterPro" id="IPR017900">
    <property type="entry name" value="4Fe4S_Fe_S_CS"/>
</dbReference>
<dbReference type="NCBIfam" id="TIGR00273">
    <property type="entry name" value="LutB/LldF family L-lactate oxidation iron-sulfur protein"/>
    <property type="match status" value="1"/>
</dbReference>
<gene>
    <name evidence="10" type="ORF">QS713_01320</name>
</gene>
<evidence type="ECO:0000256" key="1">
    <source>
        <dbReference type="ARBA" id="ARBA00022448"/>
    </source>
</evidence>
<feature type="domain" description="4Fe-4S ferredoxin-type" evidence="9">
    <location>
        <begin position="338"/>
        <end position="368"/>
    </location>
</feature>
<dbReference type="Gene3D" id="3.40.50.10420">
    <property type="entry name" value="NagB/RpiA/CoA transferase-like"/>
    <property type="match status" value="1"/>
</dbReference>
<evidence type="ECO:0000313" key="10">
    <source>
        <dbReference type="EMBL" id="MDT3766706.1"/>
    </source>
</evidence>
<accession>A0ABU3I8K5</accession>
<name>A0ABU3I8K5_9ACTO</name>
<dbReference type="InterPro" id="IPR004452">
    <property type="entry name" value="LutB/LldF"/>
</dbReference>
<comment type="caution">
    <text evidence="10">The sequence shown here is derived from an EMBL/GenBank/DDBJ whole genome shotgun (WGS) entry which is preliminary data.</text>
</comment>
<proteinExistence type="predicted"/>
<evidence type="ECO:0000256" key="4">
    <source>
        <dbReference type="ARBA" id="ARBA00022737"/>
    </source>
</evidence>
<dbReference type="Gene3D" id="1.10.1060.10">
    <property type="entry name" value="Alpha-helical ferredoxin"/>
    <property type="match status" value="1"/>
</dbReference>
<dbReference type="EMBL" id="JASXSX010000001">
    <property type="protein sequence ID" value="MDT3766706.1"/>
    <property type="molecule type" value="Genomic_DNA"/>
</dbReference>
<dbReference type="PROSITE" id="PS51379">
    <property type="entry name" value="4FE4S_FER_2"/>
    <property type="match status" value="1"/>
</dbReference>
<keyword evidence="3" id="KW-0479">Metal-binding</keyword>
<dbReference type="SUPFAM" id="SSF46548">
    <property type="entry name" value="alpha-helical ferredoxin"/>
    <property type="match status" value="1"/>
</dbReference>